<evidence type="ECO:0000256" key="4">
    <source>
        <dbReference type="ARBA" id="ARBA00023136"/>
    </source>
</evidence>
<feature type="transmembrane region" description="Helical" evidence="5">
    <location>
        <begin position="108"/>
        <end position="125"/>
    </location>
</feature>
<keyword evidence="7" id="KW-1185">Reference proteome</keyword>
<evidence type="ECO:0000313" key="7">
    <source>
        <dbReference type="Proteomes" id="UP000298616"/>
    </source>
</evidence>
<dbReference type="OrthoDB" id="676425at2"/>
<dbReference type="KEGG" id="fpf:DCC35_18425"/>
<keyword evidence="2 5" id="KW-0812">Transmembrane</keyword>
<gene>
    <name evidence="6" type="ORF">DCC35_18425</name>
</gene>
<accession>A0A4D7JVJ3</accession>
<evidence type="ECO:0000256" key="2">
    <source>
        <dbReference type="ARBA" id="ARBA00022692"/>
    </source>
</evidence>
<keyword evidence="3 5" id="KW-1133">Transmembrane helix</keyword>
<keyword evidence="4 5" id="KW-0472">Membrane</keyword>
<dbReference type="AlphaFoldDB" id="A0A4D7JVJ3"/>
<organism evidence="6 7">
    <name type="scientific">Mangrovivirga cuniculi</name>
    <dbReference type="NCBI Taxonomy" id="2715131"/>
    <lineage>
        <taxon>Bacteria</taxon>
        <taxon>Pseudomonadati</taxon>
        <taxon>Bacteroidota</taxon>
        <taxon>Cytophagia</taxon>
        <taxon>Cytophagales</taxon>
        <taxon>Mangrovivirgaceae</taxon>
        <taxon>Mangrovivirga</taxon>
    </lineage>
</organism>
<dbReference type="RefSeq" id="WP_137092153.1">
    <property type="nucleotide sequence ID" value="NZ_CP028923.1"/>
</dbReference>
<evidence type="ECO:0000256" key="5">
    <source>
        <dbReference type="SAM" id="Phobius"/>
    </source>
</evidence>
<dbReference type="EMBL" id="CP028923">
    <property type="protein sequence ID" value="QCK16562.1"/>
    <property type="molecule type" value="Genomic_DNA"/>
</dbReference>
<dbReference type="InterPro" id="IPR032808">
    <property type="entry name" value="DoxX"/>
</dbReference>
<sequence>MSKINTKKSIMALFESNISKIRRLSGLILSILPSLVLFFSGIMKLGGAEQLAGSLESINLLQYMEIIGVIELLVVIAYWVPKFSNIGFLLICCYCGGIIVAELSMGNFPLPGFMVTTLFFIGTYLRKPGMFGIS</sequence>
<dbReference type="GO" id="GO:0016020">
    <property type="term" value="C:membrane"/>
    <property type="evidence" value="ECO:0007669"/>
    <property type="project" value="UniProtKB-SubCell"/>
</dbReference>
<dbReference type="Proteomes" id="UP000298616">
    <property type="component" value="Chromosome"/>
</dbReference>
<name>A0A4D7JVJ3_9BACT</name>
<dbReference type="Pfam" id="PF13564">
    <property type="entry name" value="DoxX_2"/>
    <property type="match status" value="1"/>
</dbReference>
<evidence type="ECO:0000256" key="1">
    <source>
        <dbReference type="ARBA" id="ARBA00004141"/>
    </source>
</evidence>
<evidence type="ECO:0008006" key="8">
    <source>
        <dbReference type="Google" id="ProtNLM"/>
    </source>
</evidence>
<evidence type="ECO:0000256" key="3">
    <source>
        <dbReference type="ARBA" id="ARBA00022989"/>
    </source>
</evidence>
<protein>
    <recommendedName>
        <fullName evidence="8">DoxX family protein</fullName>
    </recommendedName>
</protein>
<reference evidence="6 7" key="1">
    <citation type="submission" date="2018-04" db="EMBL/GenBank/DDBJ databases">
        <title>Complete genome uncultured novel isolate.</title>
        <authorList>
            <person name="Merlino G."/>
        </authorList>
    </citation>
    <scope>NUCLEOTIDE SEQUENCE [LARGE SCALE GENOMIC DNA]</scope>
    <source>
        <strain evidence="7">R1DC9</strain>
    </source>
</reference>
<feature type="transmembrane region" description="Helical" evidence="5">
    <location>
        <begin position="60"/>
        <end position="79"/>
    </location>
</feature>
<comment type="subcellular location">
    <subcellularLocation>
        <location evidence="1">Membrane</location>
        <topology evidence="1">Multi-pass membrane protein</topology>
    </subcellularLocation>
</comment>
<proteinExistence type="predicted"/>
<evidence type="ECO:0000313" key="6">
    <source>
        <dbReference type="EMBL" id="QCK16562.1"/>
    </source>
</evidence>
<feature type="transmembrane region" description="Helical" evidence="5">
    <location>
        <begin position="21"/>
        <end position="40"/>
    </location>
</feature>
<feature type="transmembrane region" description="Helical" evidence="5">
    <location>
        <begin position="86"/>
        <end position="102"/>
    </location>
</feature>